<dbReference type="InterPro" id="IPR000195">
    <property type="entry name" value="Rab-GAP-TBC_dom"/>
</dbReference>
<dbReference type="STRING" id="763406.A0A1E3NKG4"/>
<gene>
    <name evidence="3" type="ORF">PICMEDRAFT_17090</name>
</gene>
<dbReference type="Gene3D" id="1.10.8.270">
    <property type="entry name" value="putative rabgap domain of human tbc1 domain family member 14 like domains"/>
    <property type="match status" value="1"/>
</dbReference>
<feature type="compositionally biased region" description="Low complexity" evidence="1">
    <location>
        <begin position="342"/>
        <end position="351"/>
    </location>
</feature>
<dbReference type="InterPro" id="IPR035969">
    <property type="entry name" value="Rab-GAP_TBC_sf"/>
</dbReference>
<organism evidence="3 4">
    <name type="scientific">Pichia membranifaciens NRRL Y-2026</name>
    <dbReference type="NCBI Taxonomy" id="763406"/>
    <lineage>
        <taxon>Eukaryota</taxon>
        <taxon>Fungi</taxon>
        <taxon>Dikarya</taxon>
        <taxon>Ascomycota</taxon>
        <taxon>Saccharomycotina</taxon>
        <taxon>Pichiomycetes</taxon>
        <taxon>Pichiales</taxon>
        <taxon>Pichiaceae</taxon>
        <taxon>Pichia</taxon>
    </lineage>
</organism>
<accession>A0A1E3NKG4</accession>
<name>A0A1E3NKG4_9ASCO</name>
<proteinExistence type="predicted"/>
<dbReference type="Gene3D" id="1.10.472.80">
    <property type="entry name" value="Ypt/Rab-GAP domain of gyp1p, domain 3"/>
    <property type="match status" value="1"/>
</dbReference>
<dbReference type="SMART" id="SM00164">
    <property type="entry name" value="TBC"/>
    <property type="match status" value="1"/>
</dbReference>
<sequence>MNTKVNKKVKLKPATVSSLNYPLSSNSNRKSESDLDVLLMIIADVERLFPEHPEMFIESKEDKLQMIEILYRYAKWINDSREAAGKKKLGYVQGMHELCGVIYAVLKVELVDNKKKEYTTENSTKSNIVDGGEDITDLSRATSKTKTSSSEQADSLVSGKINEKLEMQIKEFLDKNFFAHDVFAMFKQLMSPIIDKYFTASGIVRESIVFDLKLHHLDPGDAKHPGLAASFKESQIESQLWLTRWFRMILTREVGLAYAVRIWDGLIAYACAGAMADTATNGHDVSALLPYVIILLILRVRSALLKSLVPCLKKAFDEENEIDDDTEALSLLLHYPSHNKNSSFSRSTSADSDSDSEKERQPIMMYRKTRDKKNNLNTHRSQLTKALQIPKLPSAVDLFSDAAHICGLTDSELTQIGPSLIEKYSGGDIYEALAAYDKSKPAAPFIDGVLKHTKAWRVSTATNKETKLKLEKKLTPTILDSNRTRLELRLQERVQNRLRDRSHGSLNG</sequence>
<feature type="region of interest" description="Disordered" evidence="1">
    <location>
        <begin position="340"/>
        <end position="364"/>
    </location>
</feature>
<dbReference type="SUPFAM" id="SSF47923">
    <property type="entry name" value="Ypt/Rab-GAP domain of gyp1p"/>
    <property type="match status" value="2"/>
</dbReference>
<dbReference type="Proteomes" id="UP000094455">
    <property type="component" value="Unassembled WGS sequence"/>
</dbReference>
<dbReference type="GeneID" id="30178146"/>
<evidence type="ECO:0000259" key="2">
    <source>
        <dbReference type="PROSITE" id="PS50086"/>
    </source>
</evidence>
<evidence type="ECO:0000256" key="1">
    <source>
        <dbReference type="SAM" id="MobiDB-lite"/>
    </source>
</evidence>
<dbReference type="AlphaFoldDB" id="A0A1E3NKG4"/>
<dbReference type="Pfam" id="PF00566">
    <property type="entry name" value="RabGAP-TBC"/>
    <property type="match status" value="1"/>
</dbReference>
<evidence type="ECO:0000313" key="4">
    <source>
        <dbReference type="Proteomes" id="UP000094455"/>
    </source>
</evidence>
<protein>
    <recommendedName>
        <fullName evidence="2">Rab-GAP TBC domain-containing protein</fullName>
    </recommendedName>
</protein>
<reference evidence="3 4" key="1">
    <citation type="journal article" date="2016" name="Proc. Natl. Acad. Sci. U.S.A.">
        <title>Comparative genomics of biotechnologically important yeasts.</title>
        <authorList>
            <person name="Riley R."/>
            <person name="Haridas S."/>
            <person name="Wolfe K.H."/>
            <person name="Lopes M.R."/>
            <person name="Hittinger C.T."/>
            <person name="Goeker M."/>
            <person name="Salamov A.A."/>
            <person name="Wisecaver J.H."/>
            <person name="Long T.M."/>
            <person name="Calvey C.H."/>
            <person name="Aerts A.L."/>
            <person name="Barry K.W."/>
            <person name="Choi C."/>
            <person name="Clum A."/>
            <person name="Coughlan A.Y."/>
            <person name="Deshpande S."/>
            <person name="Douglass A.P."/>
            <person name="Hanson S.J."/>
            <person name="Klenk H.-P."/>
            <person name="LaButti K.M."/>
            <person name="Lapidus A."/>
            <person name="Lindquist E.A."/>
            <person name="Lipzen A.M."/>
            <person name="Meier-Kolthoff J.P."/>
            <person name="Ohm R.A."/>
            <person name="Otillar R.P."/>
            <person name="Pangilinan J.L."/>
            <person name="Peng Y."/>
            <person name="Rokas A."/>
            <person name="Rosa C.A."/>
            <person name="Scheuner C."/>
            <person name="Sibirny A.A."/>
            <person name="Slot J.C."/>
            <person name="Stielow J.B."/>
            <person name="Sun H."/>
            <person name="Kurtzman C.P."/>
            <person name="Blackwell M."/>
            <person name="Grigoriev I.V."/>
            <person name="Jeffries T.W."/>
        </authorList>
    </citation>
    <scope>NUCLEOTIDE SEQUENCE [LARGE SCALE GENOMIC DNA]</scope>
    <source>
        <strain evidence="3 4">NRRL Y-2026</strain>
    </source>
</reference>
<dbReference type="GO" id="GO:0005096">
    <property type="term" value="F:GTPase activator activity"/>
    <property type="evidence" value="ECO:0007669"/>
    <property type="project" value="TreeGrafter"/>
</dbReference>
<dbReference type="PROSITE" id="PS50086">
    <property type="entry name" value="TBC_RABGAP"/>
    <property type="match status" value="1"/>
</dbReference>
<keyword evidence="4" id="KW-1185">Reference proteome</keyword>
<dbReference type="EMBL" id="KV454004">
    <property type="protein sequence ID" value="ODQ45823.1"/>
    <property type="molecule type" value="Genomic_DNA"/>
</dbReference>
<evidence type="ECO:0000313" key="3">
    <source>
        <dbReference type="EMBL" id="ODQ45823.1"/>
    </source>
</evidence>
<dbReference type="OrthoDB" id="27140at2759"/>
<dbReference type="RefSeq" id="XP_019016936.1">
    <property type="nucleotide sequence ID" value="XM_019161459.1"/>
</dbReference>
<dbReference type="PANTHER" id="PTHR22957">
    <property type="entry name" value="TBC1 DOMAIN FAMILY MEMBER GTPASE-ACTIVATING PROTEIN"/>
    <property type="match status" value="1"/>
</dbReference>
<feature type="domain" description="Rab-GAP TBC" evidence="2">
    <location>
        <begin position="1"/>
        <end position="270"/>
    </location>
</feature>